<evidence type="ECO:0000256" key="2">
    <source>
        <dbReference type="ARBA" id="ARBA00022475"/>
    </source>
</evidence>
<dbReference type="PROSITE" id="PS50885">
    <property type="entry name" value="HAMP"/>
    <property type="match status" value="1"/>
</dbReference>
<accession>A0A0K9FE98</accession>
<dbReference type="SUPFAM" id="SSF58104">
    <property type="entry name" value="Methyl-accepting chemotaxis protein (MCP) signaling domain"/>
    <property type="match status" value="1"/>
</dbReference>
<evidence type="ECO:0000259" key="9">
    <source>
        <dbReference type="PROSITE" id="PS50885"/>
    </source>
</evidence>
<dbReference type="GeneID" id="96598623"/>
<keyword evidence="4 6" id="KW-0807">Transducer</keyword>
<comment type="subcellular location">
    <subcellularLocation>
        <location evidence="1">Cell membrane</location>
    </subcellularLocation>
</comment>
<protein>
    <submittedName>
        <fullName evidence="10">Chemotaxis protein</fullName>
    </submittedName>
</protein>
<keyword evidence="7" id="KW-1133">Transmembrane helix</keyword>
<dbReference type="CDD" id="cd06225">
    <property type="entry name" value="HAMP"/>
    <property type="match status" value="1"/>
</dbReference>
<evidence type="ECO:0000256" key="1">
    <source>
        <dbReference type="ARBA" id="ARBA00004236"/>
    </source>
</evidence>
<evidence type="ECO:0000259" key="8">
    <source>
        <dbReference type="PROSITE" id="PS50111"/>
    </source>
</evidence>
<feature type="domain" description="Methyl-accepting transducer" evidence="8">
    <location>
        <begin position="274"/>
        <end position="524"/>
    </location>
</feature>
<keyword evidence="3 7" id="KW-0472">Membrane</keyword>
<dbReference type="Pfam" id="PF00015">
    <property type="entry name" value="MCPsignal"/>
    <property type="match status" value="1"/>
</dbReference>
<feature type="domain" description="HAMP" evidence="9">
    <location>
        <begin position="202"/>
        <end position="255"/>
    </location>
</feature>
<keyword evidence="2" id="KW-1003">Cell membrane</keyword>
<evidence type="ECO:0000256" key="5">
    <source>
        <dbReference type="ARBA" id="ARBA00029447"/>
    </source>
</evidence>
<dbReference type="Proteomes" id="UP000037326">
    <property type="component" value="Unassembled WGS sequence"/>
</dbReference>
<dbReference type="EMBL" id="LFXJ01000005">
    <property type="protein sequence ID" value="KMY32488.1"/>
    <property type="molecule type" value="Genomic_DNA"/>
</dbReference>
<dbReference type="Pfam" id="PF00672">
    <property type="entry name" value="HAMP"/>
    <property type="match status" value="1"/>
</dbReference>
<proteinExistence type="inferred from homology"/>
<comment type="caution">
    <text evidence="10">The sequence shown here is derived from an EMBL/GenBank/DDBJ whole genome shotgun (WGS) entry which is preliminary data.</text>
</comment>
<dbReference type="OrthoDB" id="2168386at2"/>
<gene>
    <name evidence="10" type="ORF">ACZ11_10220</name>
</gene>
<feature type="transmembrane region" description="Helical" evidence="7">
    <location>
        <begin position="12"/>
        <end position="30"/>
    </location>
</feature>
<evidence type="ECO:0000256" key="7">
    <source>
        <dbReference type="SAM" id="Phobius"/>
    </source>
</evidence>
<evidence type="ECO:0000256" key="4">
    <source>
        <dbReference type="ARBA" id="ARBA00023224"/>
    </source>
</evidence>
<evidence type="ECO:0000313" key="11">
    <source>
        <dbReference type="Proteomes" id="UP000037326"/>
    </source>
</evidence>
<dbReference type="SMART" id="SM00283">
    <property type="entry name" value="MA"/>
    <property type="match status" value="1"/>
</dbReference>
<dbReference type="Gene3D" id="6.10.340.10">
    <property type="match status" value="1"/>
</dbReference>
<dbReference type="InterPro" id="IPR003660">
    <property type="entry name" value="HAMP_dom"/>
</dbReference>
<sequence length="560" mass="60937">MNFKSISKRIVFSFSIVVAVVVLYIGYNFYAVNQSNSATEQIIDEDLQLLITDYEEAQTIGLRIAAARGYVLSGDEKYKKIFEDNVKRADENEKLRLAVSETGDFNKFAEMAKEWSSYVEKEVFTVYDQGQTEQAIKNLAAMSDEATEIREGFEDLAEHRKQLINATGADIVSAGETKQLTGIVVGVVIVIVSIMIALLTARIISRPIIAVTNRMQRITEGDLSDPELVVKSKDEVGQLTAATNTMSDILNRLLKQIQSVSNDVAAHSEELMQSATEVKTGTEQIVDTVTEIASGTEVQASNASDVATTMTEFTFKMTDVSKSSTDVQQYSQNVMALTKEGQGLMAASTEQMTSINHIVKDAVYKVDELSKQTQEISKIVAVIQDIAAQTNLLALNAAIEAARAGEHGKGFAVVADEVRKLAEQVAVSVDDITGIVQKIQQDSNMVTSSLENGYEEVEKGTTQIASTNDTFSLIAEAVYSMSTNIDSMTTKLEDVVHDTVNINKSVDEIAAVSEQSAAGIQQTSATIEQAASSMDEIKNSSANLADMADNLNDLVRKFKL</sequence>
<dbReference type="PANTHER" id="PTHR32089">
    <property type="entry name" value="METHYL-ACCEPTING CHEMOTAXIS PROTEIN MCPB"/>
    <property type="match status" value="1"/>
</dbReference>
<keyword evidence="7" id="KW-0812">Transmembrane</keyword>
<dbReference type="PATRIC" id="fig|582475.4.peg.1632"/>
<organism evidence="10 11">
    <name type="scientific">Lysinibacillus xylanilyticus</name>
    <dbReference type="NCBI Taxonomy" id="582475"/>
    <lineage>
        <taxon>Bacteria</taxon>
        <taxon>Bacillati</taxon>
        <taxon>Bacillota</taxon>
        <taxon>Bacilli</taxon>
        <taxon>Bacillales</taxon>
        <taxon>Bacillaceae</taxon>
        <taxon>Lysinibacillus</taxon>
    </lineage>
</organism>
<evidence type="ECO:0000256" key="3">
    <source>
        <dbReference type="ARBA" id="ARBA00023136"/>
    </source>
</evidence>
<name>A0A0K9FE98_9BACI</name>
<dbReference type="InterPro" id="IPR004089">
    <property type="entry name" value="MCPsignal_dom"/>
</dbReference>
<dbReference type="AlphaFoldDB" id="A0A0K9FE98"/>
<evidence type="ECO:0000313" key="10">
    <source>
        <dbReference type="EMBL" id="KMY32488.1"/>
    </source>
</evidence>
<comment type="similarity">
    <text evidence="5">Belongs to the methyl-accepting chemotaxis (MCP) protein family.</text>
</comment>
<dbReference type="GO" id="GO:0005886">
    <property type="term" value="C:plasma membrane"/>
    <property type="evidence" value="ECO:0007669"/>
    <property type="project" value="UniProtKB-SubCell"/>
</dbReference>
<dbReference type="GO" id="GO:0007165">
    <property type="term" value="P:signal transduction"/>
    <property type="evidence" value="ECO:0007669"/>
    <property type="project" value="UniProtKB-KW"/>
</dbReference>
<feature type="transmembrane region" description="Helical" evidence="7">
    <location>
        <begin position="180"/>
        <end position="204"/>
    </location>
</feature>
<dbReference type="SMART" id="SM00304">
    <property type="entry name" value="HAMP"/>
    <property type="match status" value="1"/>
</dbReference>
<dbReference type="PANTHER" id="PTHR32089:SF112">
    <property type="entry name" value="LYSOZYME-LIKE PROTEIN-RELATED"/>
    <property type="match status" value="1"/>
</dbReference>
<reference evidence="11" key="1">
    <citation type="submission" date="2015-07" db="EMBL/GenBank/DDBJ databases">
        <authorList>
            <consortium name="Consortium for Microbial Forensics and Genomics (microFORGE)"/>
            <person name="Knight B.M."/>
            <person name="Roberts D.P."/>
            <person name="Lin D."/>
            <person name="Hari K."/>
            <person name="Fletcher J."/>
            <person name="Melcher U."/>
            <person name="Blagden T."/>
            <person name="Winegar R.A."/>
        </authorList>
    </citation>
    <scope>NUCLEOTIDE SEQUENCE [LARGE SCALE GENOMIC DNA]</scope>
    <source>
        <strain evidence="11">DSM 23493</strain>
    </source>
</reference>
<dbReference type="CDD" id="cd11386">
    <property type="entry name" value="MCP_signal"/>
    <property type="match status" value="1"/>
</dbReference>
<dbReference type="PROSITE" id="PS50111">
    <property type="entry name" value="CHEMOTAXIS_TRANSDUC_2"/>
    <property type="match status" value="1"/>
</dbReference>
<evidence type="ECO:0000256" key="6">
    <source>
        <dbReference type="PROSITE-ProRule" id="PRU00284"/>
    </source>
</evidence>
<dbReference type="RefSeq" id="WP_049665790.1">
    <property type="nucleotide sequence ID" value="NZ_LFXJ01000005.1"/>
</dbReference>
<dbReference type="Gene3D" id="1.10.287.950">
    <property type="entry name" value="Methyl-accepting chemotaxis protein"/>
    <property type="match status" value="1"/>
</dbReference>